<evidence type="ECO:0000313" key="6">
    <source>
        <dbReference type="EMBL" id="KRT86235.1"/>
    </source>
</evidence>
<dbReference type="SUPFAM" id="SSF103473">
    <property type="entry name" value="MFS general substrate transporter"/>
    <property type="match status" value="1"/>
</dbReference>
<evidence type="ECO:0000256" key="1">
    <source>
        <dbReference type="ARBA" id="ARBA00004141"/>
    </source>
</evidence>
<reference evidence="6 7" key="1">
    <citation type="submission" date="2015-09" db="EMBL/GenBank/DDBJ databases">
        <title>Draft genome of the scarab beetle Oryctes borbonicus.</title>
        <authorList>
            <person name="Meyer J.M."/>
            <person name="Markov G.V."/>
            <person name="Baskaran P."/>
            <person name="Herrmann M."/>
            <person name="Sommer R.J."/>
            <person name="Roedelsperger C."/>
        </authorList>
    </citation>
    <scope>NUCLEOTIDE SEQUENCE [LARGE SCALE GENOMIC DNA]</scope>
    <source>
        <strain evidence="6">OB123</strain>
        <tissue evidence="6">Whole animal</tissue>
    </source>
</reference>
<comment type="caution">
    <text evidence="6">The sequence shown here is derived from an EMBL/GenBank/DDBJ whole genome shotgun (WGS) entry which is preliminary data.</text>
</comment>
<dbReference type="EMBL" id="LJIG01000705">
    <property type="protein sequence ID" value="KRT86235.1"/>
    <property type="molecule type" value="Genomic_DNA"/>
</dbReference>
<feature type="transmembrane region" description="Helical" evidence="5">
    <location>
        <begin position="78"/>
        <end position="98"/>
    </location>
</feature>
<dbReference type="PANTHER" id="PTHR10924:SF4">
    <property type="entry name" value="GH15861P"/>
    <property type="match status" value="1"/>
</dbReference>
<dbReference type="Proteomes" id="UP000051574">
    <property type="component" value="Unassembled WGS sequence"/>
</dbReference>
<dbReference type="Gene3D" id="1.20.1250.20">
    <property type="entry name" value="MFS general substrate transporter like domains"/>
    <property type="match status" value="1"/>
</dbReference>
<evidence type="ECO:0000313" key="7">
    <source>
        <dbReference type="Proteomes" id="UP000051574"/>
    </source>
</evidence>
<evidence type="ECO:0000256" key="5">
    <source>
        <dbReference type="SAM" id="Phobius"/>
    </source>
</evidence>
<gene>
    <name evidence="6" type="ORF">AMK59_2520</name>
</gene>
<feature type="transmembrane region" description="Helical" evidence="5">
    <location>
        <begin position="12"/>
        <end position="32"/>
    </location>
</feature>
<accession>A0A0T6BGD1</accession>
<protein>
    <submittedName>
        <fullName evidence="6">Membrane transporter</fullName>
    </submittedName>
</protein>
<keyword evidence="4 5" id="KW-0472">Membrane</keyword>
<dbReference type="PANTHER" id="PTHR10924">
    <property type="entry name" value="MAJOR FACILITATOR SUPERFAMILY PROTEIN-RELATED"/>
    <property type="match status" value="1"/>
</dbReference>
<evidence type="ECO:0000256" key="3">
    <source>
        <dbReference type="ARBA" id="ARBA00022989"/>
    </source>
</evidence>
<name>A0A0T6BGD1_9SCAR</name>
<evidence type="ECO:0000256" key="4">
    <source>
        <dbReference type="ARBA" id="ARBA00023136"/>
    </source>
</evidence>
<dbReference type="AlphaFoldDB" id="A0A0T6BGD1"/>
<dbReference type="GO" id="GO:0097037">
    <property type="term" value="P:heme export"/>
    <property type="evidence" value="ECO:0007669"/>
    <property type="project" value="TreeGrafter"/>
</dbReference>
<dbReference type="InterPro" id="IPR049680">
    <property type="entry name" value="FLVCR1-2_SLC49-like"/>
</dbReference>
<evidence type="ECO:0000256" key="2">
    <source>
        <dbReference type="ARBA" id="ARBA00022692"/>
    </source>
</evidence>
<organism evidence="6 7">
    <name type="scientific">Oryctes borbonicus</name>
    <dbReference type="NCBI Taxonomy" id="1629725"/>
    <lineage>
        <taxon>Eukaryota</taxon>
        <taxon>Metazoa</taxon>
        <taxon>Ecdysozoa</taxon>
        <taxon>Arthropoda</taxon>
        <taxon>Hexapoda</taxon>
        <taxon>Insecta</taxon>
        <taxon>Pterygota</taxon>
        <taxon>Neoptera</taxon>
        <taxon>Endopterygota</taxon>
        <taxon>Coleoptera</taxon>
        <taxon>Polyphaga</taxon>
        <taxon>Scarabaeiformia</taxon>
        <taxon>Scarabaeidae</taxon>
        <taxon>Dynastinae</taxon>
        <taxon>Oryctes</taxon>
    </lineage>
</organism>
<keyword evidence="7" id="KW-1185">Reference proteome</keyword>
<dbReference type="GO" id="GO:0016020">
    <property type="term" value="C:membrane"/>
    <property type="evidence" value="ECO:0007669"/>
    <property type="project" value="UniProtKB-SubCell"/>
</dbReference>
<dbReference type="GO" id="GO:0015232">
    <property type="term" value="F:heme transmembrane transporter activity"/>
    <property type="evidence" value="ECO:0007669"/>
    <property type="project" value="TreeGrafter"/>
</dbReference>
<proteinExistence type="predicted"/>
<feature type="transmembrane region" description="Helical" evidence="5">
    <location>
        <begin position="52"/>
        <end position="72"/>
    </location>
</feature>
<dbReference type="OrthoDB" id="6775689at2759"/>
<dbReference type="GO" id="GO:0020037">
    <property type="term" value="F:heme binding"/>
    <property type="evidence" value="ECO:0007669"/>
    <property type="project" value="TreeGrafter"/>
</dbReference>
<dbReference type="InterPro" id="IPR036259">
    <property type="entry name" value="MFS_trans_sf"/>
</dbReference>
<sequence>MVIYTFTLNTNIVIVYIVSTFLGFSMTGLLPVGFELASELTFPEPEGTSTGVLNASSQLFGVIFTSLYSVLFEHLGDQWANGVMCIMLAAGVCMTACIKSDLKRQAASSDNNQG</sequence>
<keyword evidence="3 5" id="KW-1133">Transmembrane helix</keyword>
<comment type="subcellular location">
    <subcellularLocation>
        <location evidence="1">Membrane</location>
        <topology evidence="1">Multi-pass membrane protein</topology>
    </subcellularLocation>
</comment>
<keyword evidence="2 5" id="KW-0812">Transmembrane</keyword>